<dbReference type="InterPro" id="IPR004245">
    <property type="entry name" value="DUF229"/>
</dbReference>
<reference evidence="2 3" key="1">
    <citation type="submission" date="2024-02" db="EMBL/GenBank/DDBJ databases">
        <title>Chromosome-scale genome assembly of the rough periwinkle Littorina saxatilis.</title>
        <authorList>
            <person name="De Jode A."/>
            <person name="Faria R."/>
            <person name="Formenti G."/>
            <person name="Sims Y."/>
            <person name="Smith T.P."/>
            <person name="Tracey A."/>
            <person name="Wood J.M.D."/>
            <person name="Zagrodzka Z.B."/>
            <person name="Johannesson K."/>
            <person name="Butlin R.K."/>
            <person name="Leder E.H."/>
        </authorList>
    </citation>
    <scope>NUCLEOTIDE SEQUENCE [LARGE SCALE GENOMIC DNA]</scope>
    <source>
        <strain evidence="2">Snail1</strain>
        <tissue evidence="2">Muscle</tissue>
    </source>
</reference>
<feature type="region of interest" description="Disordered" evidence="1">
    <location>
        <begin position="212"/>
        <end position="246"/>
    </location>
</feature>
<gene>
    <name evidence="2" type="ORF">V1264_010520</name>
</gene>
<proteinExistence type="predicted"/>
<sequence length="712" mass="80903">MLKSRSRSPCRLLSRCLRRGNLGSILLAFSVLFALSWLLHAAHLLHVTRFVMHLQHPAQPDMDEFNLDRGIERAESERILSGQRCVHPVLNPDDPSIMQYYSKESPVDCSANMEDWVYVTNGTFRISRHARRLYGKITCEYAPLVRRDDFSARHAPHVKPMLDGTPLQADFFKVACVSASGKKYMNIHSGVAWNPAVHERLRRYYEGLAEGTLGMTPSERTGPSQAAEPLGEGDGDGVSHPSSPSAPQGLNLSVFMFGFDSLSRMAWTRLLPKTRRYFLGELGGVEMGGYNIVGDGTPAALLPILTGKLEEELPEARRGFQGATPVDNHPWVWRDFARRGYVTAHAEDMPHVGTFQLRMLGFKEQPTDHHMRTFYLAADRMYSHNPPLCLGSTPRHVNFMHWFRDLFDMYRPYPKFFFGFHSEMSHDYNNKVQALDDDLVAFLTDLEQRGHLNSTLLVLMADHGARYDYIRATAQGKLEERMPYFSFRFPPWFREKHPDIVRNMEINSKRLTTPFDVHETFMEVLNYTGSGMADLSKRGVSLFKEIPKERTCSQAHVTPHWCACLEWQRVNQTEPLVLQAVQTAIDTINGYTLTQRTQCTALSLLEVTRSARYVPNSHDRSREEVVLKYKHSNRPDSPGETPAPPPTVELYQVSFKTSPGQGHFEVTCSRDLASGIFSVAGSDISRINKYGSQASCIQESFPHLRPYCYCKA</sequence>
<name>A0AAN9API3_9CAEN</name>
<dbReference type="GO" id="GO:0005615">
    <property type="term" value="C:extracellular space"/>
    <property type="evidence" value="ECO:0007669"/>
    <property type="project" value="TreeGrafter"/>
</dbReference>
<comment type="caution">
    <text evidence="2">The sequence shown here is derived from an EMBL/GenBank/DDBJ whole genome shotgun (WGS) entry which is preliminary data.</text>
</comment>
<keyword evidence="3" id="KW-1185">Reference proteome</keyword>
<protein>
    <submittedName>
        <fullName evidence="2">Uncharacterized protein</fullName>
    </submittedName>
</protein>
<dbReference type="InterPro" id="IPR017850">
    <property type="entry name" value="Alkaline_phosphatase_core_sf"/>
</dbReference>
<dbReference type="EMBL" id="JBAMIC010000024">
    <property type="protein sequence ID" value="KAK7090763.1"/>
    <property type="molecule type" value="Genomic_DNA"/>
</dbReference>
<dbReference type="AlphaFoldDB" id="A0AAN9API3"/>
<dbReference type="FunFam" id="3.40.720.10:FF:000017">
    <property type="entry name" value="Predicted protein"/>
    <property type="match status" value="1"/>
</dbReference>
<dbReference type="PANTHER" id="PTHR10974:SF1">
    <property type="entry name" value="FI08016P-RELATED"/>
    <property type="match status" value="1"/>
</dbReference>
<evidence type="ECO:0000256" key="1">
    <source>
        <dbReference type="SAM" id="MobiDB-lite"/>
    </source>
</evidence>
<dbReference type="Gene3D" id="3.40.720.10">
    <property type="entry name" value="Alkaline Phosphatase, subunit A"/>
    <property type="match status" value="1"/>
</dbReference>
<dbReference type="PANTHER" id="PTHR10974">
    <property type="entry name" value="FI08016P-RELATED"/>
    <property type="match status" value="1"/>
</dbReference>
<dbReference type="Proteomes" id="UP001374579">
    <property type="component" value="Unassembled WGS sequence"/>
</dbReference>
<evidence type="ECO:0000313" key="2">
    <source>
        <dbReference type="EMBL" id="KAK7090763.1"/>
    </source>
</evidence>
<dbReference type="Pfam" id="PF02995">
    <property type="entry name" value="DUF229"/>
    <property type="match status" value="1"/>
</dbReference>
<evidence type="ECO:0000313" key="3">
    <source>
        <dbReference type="Proteomes" id="UP001374579"/>
    </source>
</evidence>
<organism evidence="2 3">
    <name type="scientific">Littorina saxatilis</name>
    <dbReference type="NCBI Taxonomy" id="31220"/>
    <lineage>
        <taxon>Eukaryota</taxon>
        <taxon>Metazoa</taxon>
        <taxon>Spiralia</taxon>
        <taxon>Lophotrochozoa</taxon>
        <taxon>Mollusca</taxon>
        <taxon>Gastropoda</taxon>
        <taxon>Caenogastropoda</taxon>
        <taxon>Littorinimorpha</taxon>
        <taxon>Littorinoidea</taxon>
        <taxon>Littorinidae</taxon>
        <taxon>Littorina</taxon>
    </lineage>
</organism>
<accession>A0AAN9API3</accession>
<dbReference type="SUPFAM" id="SSF53649">
    <property type="entry name" value="Alkaline phosphatase-like"/>
    <property type="match status" value="1"/>
</dbReference>
<dbReference type="CDD" id="cd16021">
    <property type="entry name" value="ALP_like"/>
    <property type="match status" value="1"/>
</dbReference>